<dbReference type="AlphaFoldDB" id="A0AAW1ITM7"/>
<evidence type="ECO:0000313" key="3">
    <source>
        <dbReference type="Proteomes" id="UP001458880"/>
    </source>
</evidence>
<accession>A0AAW1ITM7</accession>
<organism evidence="2 3">
    <name type="scientific">Popillia japonica</name>
    <name type="common">Japanese beetle</name>
    <dbReference type="NCBI Taxonomy" id="7064"/>
    <lineage>
        <taxon>Eukaryota</taxon>
        <taxon>Metazoa</taxon>
        <taxon>Ecdysozoa</taxon>
        <taxon>Arthropoda</taxon>
        <taxon>Hexapoda</taxon>
        <taxon>Insecta</taxon>
        <taxon>Pterygota</taxon>
        <taxon>Neoptera</taxon>
        <taxon>Endopterygota</taxon>
        <taxon>Coleoptera</taxon>
        <taxon>Polyphaga</taxon>
        <taxon>Scarabaeiformia</taxon>
        <taxon>Scarabaeidae</taxon>
        <taxon>Rutelinae</taxon>
        <taxon>Popillia</taxon>
    </lineage>
</organism>
<protein>
    <submittedName>
        <fullName evidence="2">Uncharacterized protein</fullName>
    </submittedName>
</protein>
<gene>
    <name evidence="2" type="ORF">QE152_g34806</name>
</gene>
<dbReference type="Proteomes" id="UP001458880">
    <property type="component" value="Unassembled WGS sequence"/>
</dbReference>
<proteinExistence type="predicted"/>
<comment type="caution">
    <text evidence="2">The sequence shown here is derived from an EMBL/GenBank/DDBJ whole genome shotgun (WGS) entry which is preliminary data.</text>
</comment>
<sequence>MSAIKRGNKAKQSDDGKKIYVFKPKQSLARTPPSKARAIAVGDQEMTTERKSTSSNRNKAWRERHQAKPEQSQWGTRR</sequence>
<dbReference type="EMBL" id="JASPKY010000560">
    <property type="protein sequence ID" value="KAK9692929.1"/>
    <property type="molecule type" value="Genomic_DNA"/>
</dbReference>
<reference evidence="2 3" key="1">
    <citation type="journal article" date="2024" name="BMC Genomics">
        <title>De novo assembly and annotation of Popillia japonica's genome with initial clues to its potential as an invasive pest.</title>
        <authorList>
            <person name="Cucini C."/>
            <person name="Boschi S."/>
            <person name="Funari R."/>
            <person name="Cardaioli E."/>
            <person name="Iannotti N."/>
            <person name="Marturano G."/>
            <person name="Paoli F."/>
            <person name="Bruttini M."/>
            <person name="Carapelli A."/>
            <person name="Frati F."/>
            <person name="Nardi F."/>
        </authorList>
    </citation>
    <scope>NUCLEOTIDE SEQUENCE [LARGE SCALE GENOMIC DNA]</scope>
    <source>
        <strain evidence="2">DMR45628</strain>
    </source>
</reference>
<feature type="compositionally biased region" description="Polar residues" evidence="1">
    <location>
        <begin position="69"/>
        <end position="78"/>
    </location>
</feature>
<keyword evidence="3" id="KW-1185">Reference proteome</keyword>
<evidence type="ECO:0000256" key="1">
    <source>
        <dbReference type="SAM" id="MobiDB-lite"/>
    </source>
</evidence>
<feature type="region of interest" description="Disordered" evidence="1">
    <location>
        <begin position="1"/>
        <end position="78"/>
    </location>
</feature>
<name>A0AAW1ITM7_POPJA</name>
<evidence type="ECO:0000313" key="2">
    <source>
        <dbReference type="EMBL" id="KAK9692929.1"/>
    </source>
</evidence>